<dbReference type="AlphaFoldDB" id="A0A0W1ST23"/>
<evidence type="ECO:0000313" key="11">
    <source>
        <dbReference type="EMBL" id="KTG29396.1"/>
    </source>
</evidence>
<keyword evidence="6 9" id="KW-0812">Transmembrane</keyword>
<evidence type="ECO:0000256" key="8">
    <source>
        <dbReference type="ARBA" id="ARBA00023136"/>
    </source>
</evidence>
<evidence type="ECO:0000256" key="7">
    <source>
        <dbReference type="ARBA" id="ARBA00022989"/>
    </source>
</evidence>
<comment type="similarity">
    <text evidence="2">Belongs to the binding-protein-dependent transport system permease family. MalFG subfamily.</text>
</comment>
<feature type="transmembrane region" description="Helical" evidence="9">
    <location>
        <begin position="85"/>
        <end position="108"/>
    </location>
</feature>
<evidence type="ECO:0000259" key="10">
    <source>
        <dbReference type="PROSITE" id="PS50928"/>
    </source>
</evidence>
<keyword evidence="5" id="KW-0762">Sugar transport</keyword>
<reference evidence="11 12" key="1">
    <citation type="submission" date="2015-12" db="EMBL/GenBank/DDBJ databases">
        <title>Haloferax profundi sp. nov. isolated from the Discovery deep brine-seawater interface in the Red Sea.</title>
        <authorList>
            <person name="Zhang G."/>
            <person name="Stingl U."/>
            <person name="Rashid M."/>
        </authorList>
    </citation>
    <scope>NUCLEOTIDE SEQUENCE [LARGE SCALE GENOMIC DNA]</scope>
    <source>
        <strain evidence="11 12">SB29</strain>
    </source>
</reference>
<dbReference type="Pfam" id="PF00528">
    <property type="entry name" value="BPD_transp_1"/>
    <property type="match status" value="1"/>
</dbReference>
<dbReference type="RefSeq" id="WP_058571463.1">
    <property type="nucleotide sequence ID" value="NZ_LOPV01000101.1"/>
</dbReference>
<evidence type="ECO:0000256" key="6">
    <source>
        <dbReference type="ARBA" id="ARBA00022692"/>
    </source>
</evidence>
<dbReference type="OrthoDB" id="31404at2157"/>
<dbReference type="PANTHER" id="PTHR32243">
    <property type="entry name" value="MALTOSE TRANSPORT SYSTEM PERMEASE-RELATED"/>
    <property type="match status" value="1"/>
</dbReference>
<dbReference type="CDD" id="cd06261">
    <property type="entry name" value="TM_PBP2"/>
    <property type="match status" value="1"/>
</dbReference>
<evidence type="ECO:0000256" key="4">
    <source>
        <dbReference type="ARBA" id="ARBA00022475"/>
    </source>
</evidence>
<dbReference type="Proteomes" id="UP000053157">
    <property type="component" value="Unassembled WGS sequence"/>
</dbReference>
<feature type="transmembrane region" description="Helical" evidence="9">
    <location>
        <begin position="264"/>
        <end position="288"/>
    </location>
</feature>
<comment type="subcellular location">
    <subcellularLocation>
        <location evidence="1 9">Cell membrane</location>
        <topology evidence="1 9">Multi-pass membrane protein</topology>
    </subcellularLocation>
</comment>
<accession>A0A0W1ST23</accession>
<keyword evidence="12" id="KW-1185">Reference proteome</keyword>
<keyword evidence="7 9" id="KW-1133">Transmembrane helix</keyword>
<feature type="transmembrane region" description="Helical" evidence="9">
    <location>
        <begin position="169"/>
        <end position="189"/>
    </location>
</feature>
<protein>
    <submittedName>
        <fullName evidence="11">Sugar ABC transporter permease</fullName>
    </submittedName>
</protein>
<feature type="transmembrane region" description="Helical" evidence="9">
    <location>
        <begin position="26"/>
        <end position="47"/>
    </location>
</feature>
<feature type="domain" description="ABC transmembrane type-1" evidence="10">
    <location>
        <begin position="85"/>
        <end position="287"/>
    </location>
</feature>
<keyword evidence="8 9" id="KW-0472">Membrane</keyword>
<comment type="caution">
    <text evidence="11">The sequence shown here is derived from an EMBL/GenBank/DDBJ whole genome shotgun (WGS) entry which is preliminary data.</text>
</comment>
<evidence type="ECO:0000256" key="3">
    <source>
        <dbReference type="ARBA" id="ARBA00022448"/>
    </source>
</evidence>
<evidence type="ECO:0000313" key="12">
    <source>
        <dbReference type="Proteomes" id="UP000053157"/>
    </source>
</evidence>
<evidence type="ECO:0000256" key="2">
    <source>
        <dbReference type="ARBA" id="ARBA00009047"/>
    </source>
</evidence>
<name>A0A0W1ST23_9EURY</name>
<keyword evidence="4" id="KW-1003">Cell membrane</keyword>
<keyword evidence="3 9" id="KW-0813">Transport</keyword>
<dbReference type="InterPro" id="IPR035906">
    <property type="entry name" value="MetI-like_sf"/>
</dbReference>
<dbReference type="GO" id="GO:0005886">
    <property type="term" value="C:plasma membrane"/>
    <property type="evidence" value="ECO:0007669"/>
    <property type="project" value="UniProtKB-SubCell"/>
</dbReference>
<feature type="transmembrane region" description="Helical" evidence="9">
    <location>
        <begin position="120"/>
        <end position="141"/>
    </location>
</feature>
<feature type="transmembrane region" description="Helical" evidence="9">
    <location>
        <begin position="210"/>
        <end position="235"/>
    </location>
</feature>
<gene>
    <name evidence="11" type="ORF">AUR66_10370</name>
</gene>
<organism evidence="11 12">
    <name type="scientific">Haloferax profundi</name>
    <dbReference type="NCBI Taxonomy" id="1544718"/>
    <lineage>
        <taxon>Archaea</taxon>
        <taxon>Methanobacteriati</taxon>
        <taxon>Methanobacteriota</taxon>
        <taxon>Stenosarchaea group</taxon>
        <taxon>Halobacteria</taxon>
        <taxon>Halobacteriales</taxon>
        <taxon>Haloferacaceae</taxon>
        <taxon>Haloferax</taxon>
    </lineage>
</organism>
<sequence>MSGDESGVFVRGVRHAIEYPNLTYRLLFYPLVGFVCLVFLFPLYWLFVLSVTPDAAVAELGALPNEVTLNNYLVVLFGTSFLRHLFNGLVIAGGTTVFVVFVGSLVGYAFGRLEFPGRRLLLLLTLGLAYVPPVAFFLPVYRLLTGNVSLSLGSIVVTSPNVYNTPLSVGLPLSALTMPLAIFILTAFFRQIPDTLEDAARVEGATRLGALVRVVMPLSKPGIATAGVFTFIQVYNEFFYSFLMTDGDASSWAPLIWALYDLRLSLAVFGAAGSILGLLPVVVILLLANERFIESAEAGVATRLE</sequence>
<dbReference type="GO" id="GO:0055085">
    <property type="term" value="P:transmembrane transport"/>
    <property type="evidence" value="ECO:0007669"/>
    <property type="project" value="InterPro"/>
</dbReference>
<dbReference type="InterPro" id="IPR000515">
    <property type="entry name" value="MetI-like"/>
</dbReference>
<dbReference type="PANTHER" id="PTHR32243:SF50">
    <property type="entry name" value="MALTOSE_MALTODEXTRIN TRANSPORT SYSTEM PERMEASE PROTEIN MALG"/>
    <property type="match status" value="1"/>
</dbReference>
<dbReference type="PROSITE" id="PS50928">
    <property type="entry name" value="ABC_TM1"/>
    <property type="match status" value="1"/>
</dbReference>
<evidence type="ECO:0000256" key="5">
    <source>
        <dbReference type="ARBA" id="ARBA00022597"/>
    </source>
</evidence>
<dbReference type="SUPFAM" id="SSF161098">
    <property type="entry name" value="MetI-like"/>
    <property type="match status" value="1"/>
</dbReference>
<proteinExistence type="inferred from homology"/>
<dbReference type="EMBL" id="LOPV01000101">
    <property type="protein sequence ID" value="KTG29396.1"/>
    <property type="molecule type" value="Genomic_DNA"/>
</dbReference>
<evidence type="ECO:0000256" key="1">
    <source>
        <dbReference type="ARBA" id="ARBA00004651"/>
    </source>
</evidence>
<dbReference type="InterPro" id="IPR050901">
    <property type="entry name" value="BP-dep_ABC_trans_perm"/>
</dbReference>
<dbReference type="Gene3D" id="1.10.3720.10">
    <property type="entry name" value="MetI-like"/>
    <property type="match status" value="1"/>
</dbReference>
<evidence type="ECO:0000256" key="9">
    <source>
        <dbReference type="RuleBase" id="RU363032"/>
    </source>
</evidence>